<accession>A0A1I6TLK4</accession>
<dbReference type="STRING" id="306541.SAMN05421668_11617"/>
<keyword evidence="1" id="KW-0812">Transmembrane</keyword>
<reference evidence="2 5" key="2">
    <citation type="submission" date="2019-07" db="EMBL/GenBank/DDBJ databases">
        <title>Whole genome shotgun sequence of Halolactibacillus miurensis NBRC 100873.</title>
        <authorList>
            <person name="Hosoyama A."/>
            <person name="Uohara A."/>
            <person name="Ohji S."/>
            <person name="Ichikawa N."/>
        </authorList>
    </citation>
    <scope>NUCLEOTIDE SEQUENCE [LARGE SCALE GENOMIC DNA]</scope>
    <source>
        <strain evidence="2 5">NBRC 100873</strain>
    </source>
</reference>
<keyword evidence="1" id="KW-0472">Membrane</keyword>
<name>A0A1I6TLK4_9BACI</name>
<evidence type="ECO:0000256" key="1">
    <source>
        <dbReference type="SAM" id="Phobius"/>
    </source>
</evidence>
<reference evidence="3 4" key="1">
    <citation type="submission" date="2016-10" db="EMBL/GenBank/DDBJ databases">
        <authorList>
            <person name="de Groot N.N."/>
        </authorList>
    </citation>
    <scope>NUCLEOTIDE SEQUENCE [LARGE SCALE GENOMIC DNA]</scope>
    <source>
        <strain evidence="3 4">DSM 17074</strain>
    </source>
</reference>
<dbReference type="EMBL" id="BJWJ01000016">
    <property type="protein sequence ID" value="GEM04744.1"/>
    <property type="molecule type" value="Genomic_DNA"/>
</dbReference>
<dbReference type="EMBL" id="FPAI01000016">
    <property type="protein sequence ID" value="SFS90010.1"/>
    <property type="molecule type" value="Genomic_DNA"/>
</dbReference>
<feature type="transmembrane region" description="Helical" evidence="1">
    <location>
        <begin position="75"/>
        <end position="96"/>
    </location>
</feature>
<keyword evidence="5" id="KW-1185">Reference proteome</keyword>
<dbReference type="Pfam" id="PF04854">
    <property type="entry name" value="DUF624"/>
    <property type="match status" value="1"/>
</dbReference>
<evidence type="ECO:0000313" key="4">
    <source>
        <dbReference type="Proteomes" id="UP000199139"/>
    </source>
</evidence>
<dbReference type="InterPro" id="IPR006938">
    <property type="entry name" value="DUF624"/>
</dbReference>
<dbReference type="RefSeq" id="WP_062321973.1">
    <property type="nucleotide sequence ID" value="NZ_BJWJ01000016.1"/>
</dbReference>
<gene>
    <name evidence="2" type="primary">yteU</name>
    <name evidence="2" type="ORF">HMI01_17320</name>
    <name evidence="3" type="ORF">SAMN05421668_11617</name>
</gene>
<sequence length="209" mass="23961">MTHDKLMRVVDWVSKLAFLNILWLLFTALGLFVFGFFPATVAMFATIRSFIREDISLPLFQTFWLHFKANVVRSLGYGLLTTVIIVIGVVDIVYIQEIEALDSTLIHIPIYLFLIFSSLTLLYLFPVYVHFDWPFFQTIKQAFLIMLIHPIQTLLMVISIAMSLYLMTFVPGLLFFFGGSFIALLVSSITQHIFDTIHQQATNHPASES</sequence>
<evidence type="ECO:0000313" key="2">
    <source>
        <dbReference type="EMBL" id="GEM04744.1"/>
    </source>
</evidence>
<keyword evidence="1" id="KW-1133">Transmembrane helix</keyword>
<evidence type="ECO:0000313" key="3">
    <source>
        <dbReference type="EMBL" id="SFS90010.1"/>
    </source>
</evidence>
<dbReference type="AlphaFoldDB" id="A0A1I6TLK4"/>
<protein>
    <submittedName>
        <fullName evidence="3">Uncharacterized membrane protein YesL</fullName>
    </submittedName>
</protein>
<dbReference type="Proteomes" id="UP000321773">
    <property type="component" value="Unassembled WGS sequence"/>
</dbReference>
<evidence type="ECO:0000313" key="5">
    <source>
        <dbReference type="Proteomes" id="UP000321773"/>
    </source>
</evidence>
<dbReference type="OrthoDB" id="2182676at2"/>
<organism evidence="3 4">
    <name type="scientific">Halolactibacillus miurensis</name>
    <dbReference type="NCBI Taxonomy" id="306541"/>
    <lineage>
        <taxon>Bacteria</taxon>
        <taxon>Bacillati</taxon>
        <taxon>Bacillota</taxon>
        <taxon>Bacilli</taxon>
        <taxon>Bacillales</taxon>
        <taxon>Bacillaceae</taxon>
        <taxon>Halolactibacillus</taxon>
    </lineage>
</organism>
<feature type="transmembrane region" description="Helical" evidence="1">
    <location>
        <begin position="108"/>
        <end position="131"/>
    </location>
</feature>
<feature type="transmembrane region" description="Helical" evidence="1">
    <location>
        <begin position="20"/>
        <end position="47"/>
    </location>
</feature>
<dbReference type="Proteomes" id="UP000199139">
    <property type="component" value="Unassembled WGS sequence"/>
</dbReference>
<feature type="transmembrane region" description="Helical" evidence="1">
    <location>
        <begin position="173"/>
        <end position="194"/>
    </location>
</feature>
<proteinExistence type="predicted"/>
<feature type="transmembrane region" description="Helical" evidence="1">
    <location>
        <begin position="143"/>
        <end position="167"/>
    </location>
</feature>